<evidence type="ECO:0000256" key="1">
    <source>
        <dbReference type="ARBA" id="ARBA00004430"/>
    </source>
</evidence>
<evidence type="ECO:0000256" key="3">
    <source>
        <dbReference type="SAM" id="SignalP"/>
    </source>
</evidence>
<dbReference type="Proteomes" id="UP000708148">
    <property type="component" value="Unassembled WGS sequence"/>
</dbReference>
<dbReference type="OrthoDB" id="514359at2759"/>
<organism evidence="4 5">
    <name type="scientific">Ostreobium quekettii</name>
    <dbReference type="NCBI Taxonomy" id="121088"/>
    <lineage>
        <taxon>Eukaryota</taxon>
        <taxon>Viridiplantae</taxon>
        <taxon>Chlorophyta</taxon>
        <taxon>core chlorophytes</taxon>
        <taxon>Ulvophyceae</taxon>
        <taxon>TCBD clade</taxon>
        <taxon>Bryopsidales</taxon>
        <taxon>Ostreobineae</taxon>
        <taxon>Ostreobiaceae</taxon>
        <taxon>Ostreobium</taxon>
    </lineage>
</organism>
<feature type="region of interest" description="Disordered" evidence="2">
    <location>
        <begin position="608"/>
        <end position="629"/>
    </location>
</feature>
<dbReference type="InterPro" id="IPR032675">
    <property type="entry name" value="LRR_dom_sf"/>
</dbReference>
<comment type="caution">
    <text evidence="4">The sequence shown here is derived from an EMBL/GenBank/DDBJ whole genome shotgun (WGS) entry which is preliminary data.</text>
</comment>
<gene>
    <name evidence="4" type="ORF">OSTQU699_LOCUS935</name>
</gene>
<dbReference type="Pfam" id="PF00560">
    <property type="entry name" value="LRR_1"/>
    <property type="match status" value="1"/>
</dbReference>
<dbReference type="InterPro" id="IPR052941">
    <property type="entry name" value="StomDev_PlantInt_Reg"/>
</dbReference>
<dbReference type="PANTHER" id="PTHR48004">
    <property type="entry name" value="OS01G0149700 PROTEIN"/>
    <property type="match status" value="1"/>
</dbReference>
<dbReference type="GO" id="GO:0005930">
    <property type="term" value="C:axoneme"/>
    <property type="evidence" value="ECO:0007669"/>
    <property type="project" value="UniProtKB-SubCell"/>
</dbReference>
<dbReference type="AlphaFoldDB" id="A0A8S1ILC1"/>
<proteinExistence type="predicted"/>
<evidence type="ECO:0000256" key="2">
    <source>
        <dbReference type="SAM" id="MobiDB-lite"/>
    </source>
</evidence>
<evidence type="ECO:0000313" key="4">
    <source>
        <dbReference type="EMBL" id="CAD7695574.1"/>
    </source>
</evidence>
<sequence>MARRGPQPARLVLALALLSAVSSTAAQSGDSPPRQLIDLAAPGSPESEDIALLNAGKPIIRTLNPREGYGILFGVASDEAGVFPSILLELLVSDRQGDADIVCTPLPWAAAGIDLFPWTSRSSQGVDEIFLSSQSEEFQAAVTNVSVAQGEGKDPSTMVAAAFTCVVSDTTGVGSTWELELDFVEDAELDPEEQEAVARIFEKCCQEEGGCVGWPRVAVTLDPDAKGKEKKALKQSVHNVPISTDLCHQLGHVCDSQGRLTRMSLRGFGLQCEFPADEFSAFASLRKLDLTGNLLTGDAGAALDALAAASPGLTHLSLAVNRLTGSVDGSSGLCELATGGLLILDLEGNLEVGGAVPECLLGEGSTLLDVILTQTGVEGSLPDVLPADSPLEALHVAAARLSGSVPASLGNAQHLAVVDLSLNELTGGVPAGLIDIPSLRTVLMTHNKLSELPESWSDAETAVTPTLSLVGLDFNELEGPFPAALATAEGLSVLGLAVNNLGGGLPDGEGLFPLVEIFNVSGNKLEGSVPESWESSGPFNRLVNETSRFARLDMSNNELSGELPGFFFTETTNFSAPDPVIVYLSGNDLSCDGKHSPFVIDIEDCRLAGGEGAGKGGKKNKKNKKGSDG</sequence>
<feature type="signal peptide" evidence="3">
    <location>
        <begin position="1"/>
        <end position="26"/>
    </location>
</feature>
<dbReference type="PANTHER" id="PTHR48004:SF59">
    <property type="entry name" value="LEUCINE-RICH REPEAT-CONTAINING N-TERMINAL PLANT-TYPE DOMAIN-CONTAINING PROTEIN"/>
    <property type="match status" value="1"/>
</dbReference>
<feature type="compositionally biased region" description="Basic residues" evidence="2">
    <location>
        <begin position="616"/>
        <end position="629"/>
    </location>
</feature>
<dbReference type="InterPro" id="IPR001611">
    <property type="entry name" value="Leu-rich_rpt"/>
</dbReference>
<feature type="chain" id="PRO_5035782480" evidence="3">
    <location>
        <begin position="27"/>
        <end position="629"/>
    </location>
</feature>
<keyword evidence="3" id="KW-0732">Signal</keyword>
<dbReference type="EMBL" id="CAJHUC010000360">
    <property type="protein sequence ID" value="CAD7695574.1"/>
    <property type="molecule type" value="Genomic_DNA"/>
</dbReference>
<protein>
    <submittedName>
        <fullName evidence="4">Uncharacterized protein</fullName>
    </submittedName>
</protein>
<dbReference type="SUPFAM" id="SSF52058">
    <property type="entry name" value="L domain-like"/>
    <property type="match status" value="1"/>
</dbReference>
<evidence type="ECO:0000313" key="5">
    <source>
        <dbReference type="Proteomes" id="UP000708148"/>
    </source>
</evidence>
<comment type="subcellular location">
    <subcellularLocation>
        <location evidence="1">Cytoplasm</location>
        <location evidence="1">Cytoskeleton</location>
        <location evidence="1">Cilium axoneme</location>
    </subcellularLocation>
</comment>
<keyword evidence="5" id="KW-1185">Reference proteome</keyword>
<accession>A0A8S1ILC1</accession>
<reference evidence="4" key="1">
    <citation type="submission" date="2020-12" db="EMBL/GenBank/DDBJ databases">
        <authorList>
            <person name="Iha C."/>
        </authorList>
    </citation>
    <scope>NUCLEOTIDE SEQUENCE</scope>
</reference>
<dbReference type="Gene3D" id="3.80.10.10">
    <property type="entry name" value="Ribonuclease Inhibitor"/>
    <property type="match status" value="1"/>
</dbReference>
<name>A0A8S1ILC1_9CHLO</name>